<gene>
    <name evidence="4" type="primary">X975_02705</name>
    <name evidence="4" type="ORF">CEXT_667551</name>
</gene>
<dbReference type="GO" id="GO:0005576">
    <property type="term" value="C:extracellular region"/>
    <property type="evidence" value="ECO:0007669"/>
    <property type="project" value="UniProtKB-SubCell"/>
</dbReference>
<dbReference type="Gene3D" id="2.20.100.10">
    <property type="entry name" value="Thrombospondin type-1 (TSP1) repeat"/>
    <property type="match status" value="1"/>
</dbReference>
<dbReference type="EMBL" id="BPLR01018058">
    <property type="protein sequence ID" value="GIY96526.1"/>
    <property type="molecule type" value="Genomic_DNA"/>
</dbReference>
<evidence type="ECO:0000256" key="2">
    <source>
        <dbReference type="ARBA" id="ARBA00022525"/>
    </source>
</evidence>
<dbReference type="AlphaFoldDB" id="A0AAV4XRE2"/>
<comment type="subcellular location">
    <subcellularLocation>
        <location evidence="1">Secreted</location>
    </subcellularLocation>
</comment>
<accession>A0AAV4XRE2</accession>
<keyword evidence="5" id="KW-1185">Reference proteome</keyword>
<dbReference type="InterPro" id="IPR000884">
    <property type="entry name" value="TSP1_rpt"/>
</dbReference>
<dbReference type="Proteomes" id="UP001054945">
    <property type="component" value="Unassembled WGS sequence"/>
</dbReference>
<name>A0AAV4XRE2_CAEEX</name>
<evidence type="ECO:0000256" key="1">
    <source>
        <dbReference type="ARBA" id="ARBA00004613"/>
    </source>
</evidence>
<sequence length="151" mass="17202">MVANSFVLGKGKAENLEFDWVISKWSACSQSCGASGYQVRSAQCLVRLNNVSKPVDSTLCEDAGLSVPSTLQSCGYEDCPHWETAPWSQCLESQCFTWHTSYERRAIYYRSAKQDGPPLSHCDEKTRPRREKRVLQQQVQERLEGRRVVPR</sequence>
<dbReference type="PROSITE" id="PS50092">
    <property type="entry name" value="TSP1"/>
    <property type="match status" value="1"/>
</dbReference>
<dbReference type="SUPFAM" id="SSF82895">
    <property type="entry name" value="TSP-1 type 1 repeat"/>
    <property type="match status" value="1"/>
</dbReference>
<reference evidence="4 5" key="1">
    <citation type="submission" date="2021-06" db="EMBL/GenBank/DDBJ databases">
        <title>Caerostris extrusa draft genome.</title>
        <authorList>
            <person name="Kono N."/>
            <person name="Arakawa K."/>
        </authorList>
    </citation>
    <scope>NUCLEOTIDE SEQUENCE [LARGE SCALE GENOMIC DNA]</scope>
</reference>
<protein>
    <submittedName>
        <fullName evidence="4">ADAMTS-like protein 1</fullName>
    </submittedName>
</protein>
<feature type="region of interest" description="Disordered" evidence="3">
    <location>
        <begin position="115"/>
        <end position="151"/>
    </location>
</feature>
<dbReference type="PANTHER" id="PTHR13723">
    <property type="entry name" value="ADAMTS A DISINTEGRIN AND METALLOPROTEASE WITH THROMBOSPONDIN MOTIFS PROTEASE"/>
    <property type="match status" value="1"/>
</dbReference>
<dbReference type="InterPro" id="IPR036383">
    <property type="entry name" value="TSP1_rpt_sf"/>
</dbReference>
<evidence type="ECO:0000313" key="4">
    <source>
        <dbReference type="EMBL" id="GIY96526.1"/>
    </source>
</evidence>
<evidence type="ECO:0000313" key="5">
    <source>
        <dbReference type="Proteomes" id="UP001054945"/>
    </source>
</evidence>
<comment type="caution">
    <text evidence="4">The sequence shown here is derived from an EMBL/GenBank/DDBJ whole genome shotgun (WGS) entry which is preliminary data.</text>
</comment>
<dbReference type="InterPro" id="IPR050439">
    <property type="entry name" value="ADAMTS_ADAMTS-like"/>
</dbReference>
<evidence type="ECO:0000256" key="3">
    <source>
        <dbReference type="SAM" id="MobiDB-lite"/>
    </source>
</evidence>
<proteinExistence type="predicted"/>
<keyword evidence="2" id="KW-0964">Secreted</keyword>
<dbReference type="Pfam" id="PF19030">
    <property type="entry name" value="TSP1_ADAMTS"/>
    <property type="match status" value="1"/>
</dbReference>
<organism evidence="4 5">
    <name type="scientific">Caerostris extrusa</name>
    <name type="common">Bark spider</name>
    <name type="synonym">Caerostris bankana</name>
    <dbReference type="NCBI Taxonomy" id="172846"/>
    <lineage>
        <taxon>Eukaryota</taxon>
        <taxon>Metazoa</taxon>
        <taxon>Ecdysozoa</taxon>
        <taxon>Arthropoda</taxon>
        <taxon>Chelicerata</taxon>
        <taxon>Arachnida</taxon>
        <taxon>Araneae</taxon>
        <taxon>Araneomorphae</taxon>
        <taxon>Entelegynae</taxon>
        <taxon>Araneoidea</taxon>
        <taxon>Araneidae</taxon>
        <taxon>Caerostris</taxon>
    </lineage>
</organism>
<feature type="compositionally biased region" description="Basic and acidic residues" evidence="3">
    <location>
        <begin position="141"/>
        <end position="151"/>
    </location>
</feature>